<gene>
    <name evidence="3" type="ORF">SAMN05421823_101161</name>
</gene>
<keyword evidence="4" id="KW-1185">Reference proteome</keyword>
<keyword evidence="2" id="KW-1133">Transmembrane helix</keyword>
<keyword evidence="2" id="KW-0472">Membrane</keyword>
<keyword evidence="2" id="KW-0812">Transmembrane</keyword>
<reference evidence="3 4" key="1">
    <citation type="submission" date="2016-10" db="EMBL/GenBank/DDBJ databases">
        <authorList>
            <person name="de Groot N.N."/>
        </authorList>
    </citation>
    <scope>NUCLEOTIDE SEQUENCE [LARGE SCALE GENOMIC DNA]</scope>
    <source>
        <strain evidence="3 4">DSM 25186</strain>
    </source>
</reference>
<feature type="region of interest" description="Disordered" evidence="1">
    <location>
        <begin position="73"/>
        <end position="94"/>
    </location>
</feature>
<dbReference type="EMBL" id="FNFO01000001">
    <property type="protein sequence ID" value="SDJ80743.1"/>
    <property type="molecule type" value="Genomic_DNA"/>
</dbReference>
<proteinExistence type="predicted"/>
<evidence type="ECO:0000256" key="2">
    <source>
        <dbReference type="SAM" id="Phobius"/>
    </source>
</evidence>
<dbReference type="STRING" id="1075417.SAMN05421823_101161"/>
<evidence type="ECO:0000256" key="1">
    <source>
        <dbReference type="SAM" id="MobiDB-lite"/>
    </source>
</evidence>
<organism evidence="3 4">
    <name type="scientific">Catalinimonas alkaloidigena</name>
    <dbReference type="NCBI Taxonomy" id="1075417"/>
    <lineage>
        <taxon>Bacteria</taxon>
        <taxon>Pseudomonadati</taxon>
        <taxon>Bacteroidota</taxon>
        <taxon>Cytophagia</taxon>
        <taxon>Cytophagales</taxon>
        <taxon>Catalimonadaceae</taxon>
        <taxon>Catalinimonas</taxon>
    </lineage>
</organism>
<feature type="transmembrane region" description="Helical" evidence="2">
    <location>
        <begin position="15"/>
        <end position="39"/>
    </location>
</feature>
<evidence type="ECO:0000313" key="4">
    <source>
        <dbReference type="Proteomes" id="UP000198510"/>
    </source>
</evidence>
<accession>A0A1G8WRI5</accession>
<dbReference type="AlphaFoldDB" id="A0A1G8WRI5"/>
<name>A0A1G8WRI5_9BACT</name>
<protein>
    <submittedName>
        <fullName evidence="3">Uncharacterized protein</fullName>
    </submittedName>
</protein>
<sequence>MVMHRYRSGMRHKRFFFFLLFPLVFSALAGVVMMLWNAILPEVAEVRRLTFWQALGLLILCRILFGNFGGRRRRGWRRPPWASSSQAGASPWSGAASMRERWMNMSQEEKARFKEEWKKRCGKPRWGDRSGGMRPD</sequence>
<feature type="transmembrane region" description="Helical" evidence="2">
    <location>
        <begin position="51"/>
        <end position="70"/>
    </location>
</feature>
<feature type="region of interest" description="Disordered" evidence="1">
    <location>
        <begin position="114"/>
        <end position="136"/>
    </location>
</feature>
<evidence type="ECO:0000313" key="3">
    <source>
        <dbReference type="EMBL" id="SDJ80743.1"/>
    </source>
</evidence>
<dbReference type="Proteomes" id="UP000198510">
    <property type="component" value="Unassembled WGS sequence"/>
</dbReference>